<gene>
    <name evidence="4" type="ORF">ACU52_00855</name>
</gene>
<keyword evidence="2" id="KW-0732">Signal</keyword>
<accession>A0A8E1R1B8</accession>
<comment type="caution">
    <text evidence="4">The sequence shown here is derived from an EMBL/GenBank/DDBJ whole genome shotgun (WGS) entry which is preliminary data.</text>
</comment>
<feature type="compositionally biased region" description="Basic and acidic residues" evidence="1">
    <location>
        <begin position="74"/>
        <end position="98"/>
    </location>
</feature>
<feature type="domain" description="SPOR" evidence="3">
    <location>
        <begin position="128"/>
        <end position="203"/>
    </location>
</feature>
<dbReference type="GO" id="GO:0042834">
    <property type="term" value="F:peptidoglycan binding"/>
    <property type="evidence" value="ECO:0007669"/>
    <property type="project" value="InterPro"/>
</dbReference>
<sequence>MKQFAVLLSLTLGFSLNTEAQSFLNDLRTDKAGQGTVTVSQSKDIDELVNNAKLIKSAPTTATNEKSNNATAATEHKQSQHKAQEKRDTVEEPLKEQHYASGSTSPSTDAPAVNTAKKVMRNSRRITGYRVQAYSGGNSRADRQKAESIGSAIKMRFPDLPVYVHFYSPRWICRVGNFRTYDEANSVLKEIKSMGYRQACIVKGKITVGY</sequence>
<evidence type="ECO:0000313" key="5">
    <source>
        <dbReference type="Proteomes" id="UP000036951"/>
    </source>
</evidence>
<dbReference type="OrthoDB" id="2473397at2"/>
<dbReference type="SUPFAM" id="SSF110997">
    <property type="entry name" value="Sporulation related repeat"/>
    <property type="match status" value="1"/>
</dbReference>
<dbReference type="AlphaFoldDB" id="A0A8E1R1B8"/>
<dbReference type="Proteomes" id="UP000036951">
    <property type="component" value="Unassembled WGS sequence"/>
</dbReference>
<protein>
    <recommendedName>
        <fullName evidence="3">SPOR domain-containing protein</fullName>
    </recommendedName>
</protein>
<dbReference type="EMBL" id="LFQU01000001">
    <property type="protein sequence ID" value="KOO69734.1"/>
    <property type="molecule type" value="Genomic_DNA"/>
</dbReference>
<reference evidence="4 5" key="1">
    <citation type="submission" date="2015-06" db="EMBL/GenBank/DDBJ databases">
        <title>Prevotella sp. 109, sp. nov., a novel member of the family Prevotellaceae isolated from human faeces.</title>
        <authorList>
            <person name="Shkoporov A.N."/>
            <person name="Chaplin A.V."/>
            <person name="Kafarskaia L.I."/>
            <person name="Efimov B.A."/>
        </authorList>
    </citation>
    <scope>NUCLEOTIDE SEQUENCE [LARGE SCALE GENOMIC DNA]</scope>
    <source>
        <strain evidence="4 5">109</strain>
    </source>
</reference>
<evidence type="ECO:0000313" key="4">
    <source>
        <dbReference type="EMBL" id="KOO69734.1"/>
    </source>
</evidence>
<evidence type="ECO:0000256" key="2">
    <source>
        <dbReference type="SAM" id="SignalP"/>
    </source>
</evidence>
<feature type="compositionally biased region" description="Polar residues" evidence="1">
    <location>
        <begin position="58"/>
        <end position="72"/>
    </location>
</feature>
<name>A0A8E1R1B8_9BACT</name>
<dbReference type="InterPro" id="IPR007730">
    <property type="entry name" value="SPOR-like_dom"/>
</dbReference>
<feature type="region of interest" description="Disordered" evidence="1">
    <location>
        <begin position="57"/>
        <end position="121"/>
    </location>
</feature>
<organism evidence="4 5">
    <name type="scientific">Xylanibacter rarus</name>
    <dbReference type="NCBI Taxonomy" id="1676614"/>
    <lineage>
        <taxon>Bacteria</taxon>
        <taxon>Pseudomonadati</taxon>
        <taxon>Bacteroidota</taxon>
        <taxon>Bacteroidia</taxon>
        <taxon>Bacteroidales</taxon>
        <taxon>Prevotellaceae</taxon>
        <taxon>Xylanibacter</taxon>
    </lineage>
</organism>
<evidence type="ECO:0000259" key="3">
    <source>
        <dbReference type="Pfam" id="PF05036"/>
    </source>
</evidence>
<feature type="signal peptide" evidence="2">
    <location>
        <begin position="1"/>
        <end position="20"/>
    </location>
</feature>
<evidence type="ECO:0000256" key="1">
    <source>
        <dbReference type="SAM" id="MobiDB-lite"/>
    </source>
</evidence>
<feature type="chain" id="PRO_5034117134" description="SPOR domain-containing protein" evidence="2">
    <location>
        <begin position="21"/>
        <end position="210"/>
    </location>
</feature>
<keyword evidence="5" id="KW-1185">Reference proteome</keyword>
<dbReference type="Pfam" id="PF05036">
    <property type="entry name" value="SPOR"/>
    <property type="match status" value="1"/>
</dbReference>
<proteinExistence type="predicted"/>
<dbReference type="RefSeq" id="WP_021855113.1">
    <property type="nucleotide sequence ID" value="NZ_DAWBWQ010000034.1"/>
</dbReference>
<dbReference type="InterPro" id="IPR036680">
    <property type="entry name" value="SPOR-like_sf"/>
</dbReference>